<protein>
    <recommendedName>
        <fullName evidence="5">Integral membrane protein</fullName>
    </recommendedName>
</protein>
<keyword evidence="2" id="KW-0812">Transmembrane</keyword>
<keyword evidence="2" id="KW-0472">Membrane</keyword>
<reference evidence="3" key="1">
    <citation type="submission" date="2024-05" db="EMBL/GenBank/DDBJ databases">
        <title>30 novel species of actinomycetes from the DSMZ collection.</title>
        <authorList>
            <person name="Nouioui I."/>
        </authorList>
    </citation>
    <scope>NUCLEOTIDE SEQUENCE</scope>
    <source>
        <strain evidence="3">DSM 41972</strain>
    </source>
</reference>
<sequence length="260" mass="27516">MPTRGTRNSRSMWVAGGLLAAVLVLTGYMAFSGDDEETGPPGPAGGSAGAAASPSPAPSYTRPEEWTEPDRWAALPRGQRTDAHGSPVGYPRSTEGAVSMMAAANSISIDSDRDAVDEQLRIYRSYLAEGDQSDEGAEKVELDAVQTDKMLRKELGLTVGEPLPAGAYMRNTVVGYRVIKESDDAVSVWLLTRVVQKAGETAKERATYTRSLSGAAWTDGDWKLSGKAFADADTSDEPAIVAPGDADFNAAGWVAIREAS</sequence>
<dbReference type="Proteomes" id="UP001181313">
    <property type="component" value="Unassembled WGS sequence"/>
</dbReference>
<keyword evidence="4" id="KW-1185">Reference proteome</keyword>
<keyword evidence="2" id="KW-1133">Transmembrane helix</keyword>
<dbReference type="RefSeq" id="WP_093545738.1">
    <property type="nucleotide sequence ID" value="NZ_JAVSGH010000067.1"/>
</dbReference>
<accession>A0ABU3I727</accession>
<feature type="transmembrane region" description="Helical" evidence="2">
    <location>
        <begin position="12"/>
        <end position="31"/>
    </location>
</feature>
<feature type="region of interest" description="Disordered" evidence="1">
    <location>
        <begin position="34"/>
        <end position="67"/>
    </location>
</feature>
<gene>
    <name evidence="3" type="ORF">ROS62_29460</name>
</gene>
<proteinExistence type="predicted"/>
<comment type="caution">
    <text evidence="3">The sequence shown here is derived from an EMBL/GenBank/DDBJ whole genome shotgun (WGS) entry which is preliminary data.</text>
</comment>
<dbReference type="EMBL" id="JAVSGH010000067">
    <property type="protein sequence ID" value="MDT3728777.1"/>
    <property type="molecule type" value="Genomic_DNA"/>
</dbReference>
<evidence type="ECO:0008006" key="5">
    <source>
        <dbReference type="Google" id="ProtNLM"/>
    </source>
</evidence>
<organism evidence="3 4">
    <name type="scientific">Streptomyces althioticus subsp. attaecolombicae</name>
    <dbReference type="NCBI Taxonomy" id="3075534"/>
    <lineage>
        <taxon>Bacteria</taxon>
        <taxon>Bacillati</taxon>
        <taxon>Actinomycetota</taxon>
        <taxon>Actinomycetes</taxon>
        <taxon>Kitasatosporales</taxon>
        <taxon>Streptomycetaceae</taxon>
        <taxon>Streptomyces</taxon>
        <taxon>Streptomyces althioticus group</taxon>
    </lineage>
</organism>
<evidence type="ECO:0000256" key="1">
    <source>
        <dbReference type="SAM" id="MobiDB-lite"/>
    </source>
</evidence>
<name>A0ABU3I727_9ACTN</name>
<evidence type="ECO:0000313" key="4">
    <source>
        <dbReference type="Proteomes" id="UP001181313"/>
    </source>
</evidence>
<evidence type="ECO:0000256" key="2">
    <source>
        <dbReference type="SAM" id="Phobius"/>
    </source>
</evidence>
<evidence type="ECO:0000313" key="3">
    <source>
        <dbReference type="EMBL" id="MDT3728777.1"/>
    </source>
</evidence>